<name>A0A2P2MRS2_RHIMU</name>
<accession>A0A2P2MRS2</accession>
<proteinExistence type="predicted"/>
<protein>
    <submittedName>
        <fullName evidence="1">Uncharacterized protein</fullName>
    </submittedName>
</protein>
<sequence length="73" mass="8765">MVNPTKLKLWLSDLDIRDVSNLRPVLRHQLLFSGCCWKPEDSSFWKQFLFRVFCKMMMLVLIIQFGKERCNVN</sequence>
<dbReference type="AlphaFoldDB" id="A0A2P2MRS2"/>
<dbReference type="EMBL" id="GGEC01052426">
    <property type="protein sequence ID" value="MBX32910.1"/>
    <property type="molecule type" value="Transcribed_RNA"/>
</dbReference>
<reference evidence="1" key="1">
    <citation type="submission" date="2018-02" db="EMBL/GenBank/DDBJ databases">
        <title>Rhizophora mucronata_Transcriptome.</title>
        <authorList>
            <person name="Meera S.P."/>
            <person name="Sreeshan A."/>
            <person name="Augustine A."/>
        </authorList>
    </citation>
    <scope>NUCLEOTIDE SEQUENCE</scope>
    <source>
        <tissue evidence="1">Leaf</tissue>
    </source>
</reference>
<evidence type="ECO:0000313" key="1">
    <source>
        <dbReference type="EMBL" id="MBX32910.1"/>
    </source>
</evidence>
<organism evidence="1">
    <name type="scientific">Rhizophora mucronata</name>
    <name type="common">Asiatic mangrove</name>
    <dbReference type="NCBI Taxonomy" id="61149"/>
    <lineage>
        <taxon>Eukaryota</taxon>
        <taxon>Viridiplantae</taxon>
        <taxon>Streptophyta</taxon>
        <taxon>Embryophyta</taxon>
        <taxon>Tracheophyta</taxon>
        <taxon>Spermatophyta</taxon>
        <taxon>Magnoliopsida</taxon>
        <taxon>eudicotyledons</taxon>
        <taxon>Gunneridae</taxon>
        <taxon>Pentapetalae</taxon>
        <taxon>rosids</taxon>
        <taxon>fabids</taxon>
        <taxon>Malpighiales</taxon>
        <taxon>Rhizophoraceae</taxon>
        <taxon>Rhizophora</taxon>
    </lineage>
</organism>